<keyword evidence="5" id="KW-0645">Protease</keyword>
<protein>
    <submittedName>
        <fullName evidence="5">Dipeptidyl aminopeptidase/acylaminoacyl peptidase</fullName>
    </submittedName>
</protein>
<keyword evidence="5" id="KW-0031">Aminopeptidase</keyword>
<organism evidence="5 6">
    <name type="scientific">Williamsia maris</name>
    <dbReference type="NCBI Taxonomy" id="72806"/>
    <lineage>
        <taxon>Bacteria</taxon>
        <taxon>Bacillati</taxon>
        <taxon>Actinomycetota</taxon>
        <taxon>Actinomycetes</taxon>
        <taxon>Mycobacteriales</taxon>
        <taxon>Nocardiaceae</taxon>
        <taxon>Williamsia</taxon>
    </lineage>
</organism>
<dbReference type="InterPro" id="IPR001375">
    <property type="entry name" value="Peptidase_S9_cat"/>
</dbReference>
<dbReference type="InterPro" id="IPR029058">
    <property type="entry name" value="AB_hydrolase_fold"/>
</dbReference>
<dbReference type="Gene3D" id="2.120.10.30">
    <property type="entry name" value="TolB, C-terminal domain"/>
    <property type="match status" value="1"/>
</dbReference>
<dbReference type="Pfam" id="PF07676">
    <property type="entry name" value="PD40"/>
    <property type="match status" value="1"/>
</dbReference>
<dbReference type="InterPro" id="IPR011659">
    <property type="entry name" value="WD40"/>
</dbReference>
<dbReference type="PANTHER" id="PTHR42776:SF13">
    <property type="entry name" value="DIPEPTIDYL-PEPTIDASE 5"/>
    <property type="match status" value="1"/>
</dbReference>
<comment type="caution">
    <text evidence="5">The sequence shown here is derived from an EMBL/GenBank/DDBJ whole genome shotgun (WGS) entry which is preliminary data.</text>
</comment>
<reference evidence="5 6" key="1">
    <citation type="submission" date="2022-06" db="EMBL/GenBank/DDBJ databases">
        <title>Genomic Encyclopedia of Archaeal and Bacterial Type Strains, Phase II (KMG-II): from individual species to whole genera.</title>
        <authorList>
            <person name="Goeker M."/>
        </authorList>
    </citation>
    <scope>NUCLEOTIDE SEQUENCE [LARGE SCALE GENOMIC DNA]</scope>
    <source>
        <strain evidence="5 6">DSM 44693</strain>
    </source>
</reference>
<dbReference type="SUPFAM" id="SSF82171">
    <property type="entry name" value="DPP6 N-terminal domain-like"/>
    <property type="match status" value="1"/>
</dbReference>
<gene>
    <name evidence="5" type="ORF">LX13_004486</name>
</gene>
<dbReference type="Proteomes" id="UP001206895">
    <property type="component" value="Unassembled WGS sequence"/>
</dbReference>
<proteinExistence type="predicted"/>
<dbReference type="Pfam" id="PF00326">
    <property type="entry name" value="Peptidase_S9"/>
    <property type="match status" value="1"/>
</dbReference>
<evidence type="ECO:0000256" key="3">
    <source>
        <dbReference type="ARBA" id="ARBA00022825"/>
    </source>
</evidence>
<evidence type="ECO:0000259" key="4">
    <source>
        <dbReference type="Pfam" id="PF00326"/>
    </source>
</evidence>
<dbReference type="PANTHER" id="PTHR42776">
    <property type="entry name" value="SERINE PEPTIDASE S9 FAMILY MEMBER"/>
    <property type="match status" value="1"/>
</dbReference>
<keyword evidence="1" id="KW-0732">Signal</keyword>
<sequence length="684" mass="73454">MTHAENTDFHDLDRYIATSRVNGLAMSPDGSRLITTVAALDEKSTGHVSALWEIDPTGELPAARLTQGTHSASAPTFDGSGALWFIRKSAPGPDEDPTAAVWRLPTVGEAERVVARPGGVSSLVTARDADTVLALADVLGGSAESDNTLRAKRTTAAVSAILHDRYPVRLWDTDLGPGQPFLFDLARSGELTPVVENPGPALREAGVGVAPDGSFAVATWRVGAPQAATRTTLVRIGFGHAGSPGERVTLIADPDHDFFAPTVSPDGTRVAFLRESVTTPTDAPVITAHTYDLASGTVTDWADGWDRWPSSVAWSADGTELIVTADDDGRGQVFVLADPAAGTSDAVRAVTATDHCYTDVRVHPDTEHLFALRSSPAEPPHAVRVHCGSGEVTVLRGPVALPELPGTLEDLRTEAIDGTPLRAWLALPHGATDTSPVPLLLWVHGGPLGSWNAWSWRWNPWIAVAAGYAVVLPDPALSTGYGQNFIRRGWGSWGFEPYTDLMAVTDAAEADRRITTGRTAIMGGSFGGYMANWIAGHTDRFRAVVTHASLWALDQFGPTTDGADYWAREMSPEMAVENSPHLYVADIVTPMLVIHGDKDYRVPIGEGLRLWYELLSESGLPAADDGSTVHRFLYFPDENHWILKPQNAIIWYRVVLAFLSQHVLDRPSELPDILGDVTIAAGED</sequence>
<dbReference type="InterPro" id="IPR011042">
    <property type="entry name" value="6-blade_b-propeller_TolB-like"/>
</dbReference>
<keyword evidence="2" id="KW-0378">Hydrolase</keyword>
<name>A0ABT1HL37_9NOCA</name>
<dbReference type="SUPFAM" id="SSF53474">
    <property type="entry name" value="alpha/beta-Hydrolases"/>
    <property type="match status" value="1"/>
</dbReference>
<evidence type="ECO:0000256" key="2">
    <source>
        <dbReference type="ARBA" id="ARBA00022801"/>
    </source>
</evidence>
<evidence type="ECO:0000256" key="1">
    <source>
        <dbReference type="ARBA" id="ARBA00022729"/>
    </source>
</evidence>
<evidence type="ECO:0000313" key="6">
    <source>
        <dbReference type="Proteomes" id="UP001206895"/>
    </source>
</evidence>
<dbReference type="GO" id="GO:0004177">
    <property type="term" value="F:aminopeptidase activity"/>
    <property type="evidence" value="ECO:0007669"/>
    <property type="project" value="UniProtKB-KW"/>
</dbReference>
<accession>A0ABT1HL37</accession>
<feature type="domain" description="Peptidase S9 prolyl oligopeptidase catalytic" evidence="4">
    <location>
        <begin position="454"/>
        <end position="663"/>
    </location>
</feature>
<dbReference type="EMBL" id="JAMTCJ010000004">
    <property type="protein sequence ID" value="MCP2178645.1"/>
    <property type="molecule type" value="Genomic_DNA"/>
</dbReference>
<keyword evidence="3" id="KW-0720">Serine protease</keyword>
<evidence type="ECO:0000313" key="5">
    <source>
        <dbReference type="EMBL" id="MCP2178645.1"/>
    </source>
</evidence>
<keyword evidence="6" id="KW-1185">Reference proteome</keyword>
<dbReference type="Gene3D" id="3.40.50.1820">
    <property type="entry name" value="alpha/beta hydrolase"/>
    <property type="match status" value="1"/>
</dbReference>